<dbReference type="AlphaFoldDB" id="A0A0S4L6E3"/>
<gene>
    <name evidence="2" type="ORF">COMA1_11120</name>
</gene>
<dbReference type="EMBL" id="CZQA01000001">
    <property type="protein sequence ID" value="CUS33372.1"/>
    <property type="molecule type" value="Genomic_DNA"/>
</dbReference>
<dbReference type="InterPro" id="IPR000157">
    <property type="entry name" value="TIR_dom"/>
</dbReference>
<organism evidence="2 3">
    <name type="scientific">Candidatus Nitrospira nitrosa</name>
    <dbReference type="NCBI Taxonomy" id="1742972"/>
    <lineage>
        <taxon>Bacteria</taxon>
        <taxon>Pseudomonadati</taxon>
        <taxon>Nitrospirota</taxon>
        <taxon>Nitrospiria</taxon>
        <taxon>Nitrospirales</taxon>
        <taxon>Nitrospiraceae</taxon>
        <taxon>Nitrospira</taxon>
    </lineage>
</organism>
<sequence length="312" mass="34355">MPSVFLSYSREDLPLIEQLAARLRASSPEVSLWRDQEKIYGGQKWPKVLGEAIADQDVFLLAWSKHAASSHFVELEWNTAVALKKTIIPCLLDETPLAPSLRAFHGYPLQDVAGLTTSLAAALPADQSRRTPVLAKLDDITSRNETVVLAQAKAVFAQQQWTVQGNVYQAGGDIHIHNESATARVPEKTKPLVEKWQAWSGLAVATLTAVTLLLDLPAKWSRAPPPAVPFEQPLAGMVLDEVTHEPLPAVIVSLPDFDMKKTTGADGFFSFRVTSQKQARVKFTAQKNGYNSYLNYANLGNTDLRFPLEKGK</sequence>
<dbReference type="RefSeq" id="WP_090744849.1">
    <property type="nucleotide sequence ID" value="NZ_CZQA01000001.1"/>
</dbReference>
<dbReference type="SUPFAM" id="SSF49464">
    <property type="entry name" value="Carboxypeptidase regulatory domain-like"/>
    <property type="match status" value="1"/>
</dbReference>
<name>A0A0S4L6E3_9BACT</name>
<dbReference type="STRING" id="1742972.COMA1_11120"/>
<dbReference type="Gene3D" id="2.60.40.1120">
    <property type="entry name" value="Carboxypeptidase-like, regulatory domain"/>
    <property type="match status" value="1"/>
</dbReference>
<feature type="domain" description="TIR" evidence="1">
    <location>
        <begin position="4"/>
        <end position="106"/>
    </location>
</feature>
<evidence type="ECO:0000313" key="2">
    <source>
        <dbReference type="EMBL" id="CUS33372.1"/>
    </source>
</evidence>
<reference evidence="2 3" key="1">
    <citation type="submission" date="2015-10" db="EMBL/GenBank/DDBJ databases">
        <authorList>
            <person name="Gilbert D.G."/>
        </authorList>
    </citation>
    <scope>NUCLEOTIDE SEQUENCE [LARGE SCALE GENOMIC DNA]</scope>
    <source>
        <strain evidence="2">COMA1</strain>
    </source>
</reference>
<accession>A0A0S4L6E3</accession>
<evidence type="ECO:0000313" key="3">
    <source>
        <dbReference type="Proteomes" id="UP000199032"/>
    </source>
</evidence>
<protein>
    <recommendedName>
        <fullName evidence="1">TIR domain-containing protein</fullName>
    </recommendedName>
</protein>
<dbReference type="InterPro" id="IPR035897">
    <property type="entry name" value="Toll_tir_struct_dom_sf"/>
</dbReference>
<evidence type="ECO:0000259" key="1">
    <source>
        <dbReference type="Pfam" id="PF13676"/>
    </source>
</evidence>
<dbReference type="Proteomes" id="UP000199032">
    <property type="component" value="Unassembled WGS sequence"/>
</dbReference>
<proteinExistence type="predicted"/>
<dbReference type="InterPro" id="IPR008969">
    <property type="entry name" value="CarboxyPept-like_regulatory"/>
</dbReference>
<dbReference type="GO" id="GO:0007165">
    <property type="term" value="P:signal transduction"/>
    <property type="evidence" value="ECO:0007669"/>
    <property type="project" value="InterPro"/>
</dbReference>
<dbReference type="Gene3D" id="3.40.50.10140">
    <property type="entry name" value="Toll/interleukin-1 receptor homology (TIR) domain"/>
    <property type="match status" value="1"/>
</dbReference>
<keyword evidence="3" id="KW-1185">Reference proteome</keyword>
<dbReference type="SUPFAM" id="SSF52200">
    <property type="entry name" value="Toll/Interleukin receptor TIR domain"/>
    <property type="match status" value="1"/>
</dbReference>
<dbReference type="OrthoDB" id="105971at2"/>
<dbReference type="Pfam" id="PF13676">
    <property type="entry name" value="TIR_2"/>
    <property type="match status" value="1"/>
</dbReference>